<dbReference type="Proteomes" id="UP000547528">
    <property type="component" value="Unassembled WGS sequence"/>
</dbReference>
<keyword evidence="1" id="KW-1133">Transmembrane helix</keyword>
<feature type="transmembrane region" description="Helical" evidence="1">
    <location>
        <begin position="425"/>
        <end position="445"/>
    </location>
</feature>
<gene>
    <name evidence="2" type="ORF">FHX47_001259</name>
</gene>
<evidence type="ECO:0000256" key="1">
    <source>
        <dbReference type="SAM" id="Phobius"/>
    </source>
</evidence>
<feature type="transmembrane region" description="Helical" evidence="1">
    <location>
        <begin position="303"/>
        <end position="329"/>
    </location>
</feature>
<organism evidence="2 3">
    <name type="scientific">Garicola koreensis</name>
    <dbReference type="NCBI Taxonomy" id="1262554"/>
    <lineage>
        <taxon>Bacteria</taxon>
        <taxon>Bacillati</taxon>
        <taxon>Actinomycetota</taxon>
        <taxon>Actinomycetes</taxon>
        <taxon>Micrococcales</taxon>
        <taxon>Micrococcaceae</taxon>
        <taxon>Garicola</taxon>
    </lineage>
</organism>
<dbReference type="InterPro" id="IPR029058">
    <property type="entry name" value="AB_hydrolase_fold"/>
</dbReference>
<dbReference type="AlphaFoldDB" id="A0A7W5XL27"/>
<proteinExistence type="predicted"/>
<name>A0A7W5XL27_9MICC</name>
<keyword evidence="1" id="KW-0812">Transmembrane</keyword>
<protein>
    <submittedName>
        <fullName evidence="2">Uncharacterized protein</fullName>
    </submittedName>
</protein>
<feature type="transmembrane region" description="Helical" evidence="1">
    <location>
        <begin position="89"/>
        <end position="112"/>
    </location>
</feature>
<evidence type="ECO:0000313" key="3">
    <source>
        <dbReference type="Proteomes" id="UP000547528"/>
    </source>
</evidence>
<reference evidence="2 3" key="1">
    <citation type="submission" date="2020-08" db="EMBL/GenBank/DDBJ databases">
        <title>Sequencing the genomes of 1000 actinobacteria strains.</title>
        <authorList>
            <person name="Klenk H.-P."/>
        </authorList>
    </citation>
    <scope>NUCLEOTIDE SEQUENCE [LARGE SCALE GENOMIC DNA]</scope>
    <source>
        <strain evidence="2 3">DSM 28238</strain>
    </source>
</reference>
<dbReference type="RefSeq" id="WP_183358049.1">
    <property type="nucleotide sequence ID" value="NZ_BAABKR010000001.1"/>
</dbReference>
<keyword evidence="1" id="KW-0472">Membrane</keyword>
<accession>A0A7W5XL27</accession>
<comment type="caution">
    <text evidence="2">The sequence shown here is derived from an EMBL/GenBank/DDBJ whole genome shotgun (WGS) entry which is preliminary data.</text>
</comment>
<feature type="transmembrane region" description="Helical" evidence="1">
    <location>
        <begin position="124"/>
        <end position="157"/>
    </location>
</feature>
<feature type="transmembrane region" description="Helical" evidence="1">
    <location>
        <begin position="263"/>
        <end position="283"/>
    </location>
</feature>
<dbReference type="SUPFAM" id="SSF53474">
    <property type="entry name" value="alpha/beta-Hydrolases"/>
    <property type="match status" value="1"/>
</dbReference>
<evidence type="ECO:0000313" key="2">
    <source>
        <dbReference type="EMBL" id="MBB3667640.1"/>
    </source>
</evidence>
<dbReference type="EMBL" id="JACIBT010000002">
    <property type="protein sequence ID" value="MBB3667640.1"/>
    <property type="molecule type" value="Genomic_DNA"/>
</dbReference>
<sequence length="455" mass="49760">MKTTAYVCVPGAGVHETAALVDQAFCCLRRGAQSLGGSVIERAPNPGTAPHPVRRAVVRRAVVQTPGREPFIAEFYDGRWDRALSPPGFWTVLLWALRIAPLVLLNTAWLWFGDRASEATSRTWAAWAVAILPALLFLVLAPAAIVVLPALLVVVSLIPAWRHRVRMIIVDVIGDAWLYRSKELDQVVLPALQRVARGALKNADRVVLLGHSQGAELTRRVGLRLARETADDEPNDAESLRFVWIGSGENQLNTVRALARSRWLPWVLWPYLLAWPVFVHPVLNRLFADVILAWQLVVDQQVSQALLSAALALGLGASIVAFVAAGMIFARLVARPPRDAGNLPPGPSWYVQSILDPVSFGSAAVHSDPHSATTAVHYVPAHPQHPWWQEHISYFDKPQTGHMLIGAGLERPAQLSPSDRPRVPGWLLVLAAAIIAAVLTGGYFLGGWQWSLLLG</sequence>
<keyword evidence="3" id="KW-1185">Reference proteome</keyword>